<sequence>MQIKTKAIVLSALKYQEKSLIVKCFTEEAGMVSFFVRNAFAKGKSAQKIAYFQPLTILDIDFVYKNKGGLEYFKEVKTAHVYQDIYYNYNKNCIAIFIGEVLHSVFREPVVDKDFFTFLEAALLWFDTHDEVANFHLILMVELTKYFGFYPASEGKSKLYFNWEEGVFTDHFSPCCFDEEPTFLFRKLIELGFSSDQKVFNNKDRKRLLTMIISYYEQHLNDFRKPNSLEVLKEVFSN</sequence>
<dbReference type="Pfam" id="PF11967">
    <property type="entry name" value="RecO_N"/>
    <property type="match status" value="1"/>
</dbReference>
<dbReference type="Pfam" id="PF02565">
    <property type="entry name" value="RecO_C"/>
    <property type="match status" value="1"/>
</dbReference>
<dbReference type="InterPro" id="IPR022572">
    <property type="entry name" value="DNA_rep/recomb_RecO_N"/>
</dbReference>
<keyword evidence="1" id="KW-0234">DNA repair</keyword>
<dbReference type="GO" id="GO:0006310">
    <property type="term" value="P:DNA recombination"/>
    <property type="evidence" value="ECO:0007669"/>
    <property type="project" value="UniProtKB-UniRule"/>
</dbReference>
<dbReference type="PANTHER" id="PTHR33991">
    <property type="entry name" value="DNA REPAIR PROTEIN RECO"/>
    <property type="match status" value="1"/>
</dbReference>
<accession>A0A0S7E7V7</accession>
<evidence type="ECO:0000313" key="3">
    <source>
        <dbReference type="Proteomes" id="UP000069030"/>
    </source>
</evidence>
<organism evidence="2 3">
    <name type="scientific">Myroides odoratimimus</name>
    <dbReference type="NCBI Taxonomy" id="76832"/>
    <lineage>
        <taxon>Bacteria</taxon>
        <taxon>Pseudomonadati</taxon>
        <taxon>Bacteroidota</taxon>
        <taxon>Flavobacteriia</taxon>
        <taxon>Flavobacteriales</taxon>
        <taxon>Flavobacteriaceae</taxon>
        <taxon>Myroides</taxon>
    </lineage>
</organism>
<dbReference type="HAMAP" id="MF_00201">
    <property type="entry name" value="RecO"/>
    <property type="match status" value="1"/>
</dbReference>
<dbReference type="Gene3D" id="2.40.50.140">
    <property type="entry name" value="Nucleic acid-binding proteins"/>
    <property type="match status" value="1"/>
</dbReference>
<dbReference type="PANTHER" id="PTHR33991:SF1">
    <property type="entry name" value="DNA REPAIR PROTEIN RECO"/>
    <property type="match status" value="1"/>
</dbReference>
<dbReference type="InterPro" id="IPR037278">
    <property type="entry name" value="ARFGAP/RecO"/>
</dbReference>
<protein>
    <recommendedName>
        <fullName evidence="1">DNA repair protein RecO</fullName>
    </recommendedName>
    <alternativeName>
        <fullName evidence="1">Recombination protein O</fullName>
    </alternativeName>
</protein>
<reference evidence="2 3" key="1">
    <citation type="journal article" date="2016" name="J. Zhejiang Univ. Sci. B">
        <title>Antibiotic resistance mechanisms of Myroides sp.</title>
        <authorList>
            <person name="Hu S."/>
            <person name="Yuan S."/>
            <person name="Qu H."/>
            <person name="Jiang T."/>
            <person name="Zhou Y."/>
            <person name="Wang M."/>
            <person name="Ming D."/>
        </authorList>
    </citation>
    <scope>NUCLEOTIDE SEQUENCE [LARGE SCALE GENOMIC DNA]</scope>
    <source>
        <strain evidence="2 3">PR63039</strain>
    </source>
</reference>
<dbReference type="SUPFAM" id="SSF57863">
    <property type="entry name" value="ArfGap/RecO-like zinc finger"/>
    <property type="match status" value="1"/>
</dbReference>
<dbReference type="GO" id="GO:0006302">
    <property type="term" value="P:double-strand break repair"/>
    <property type="evidence" value="ECO:0007669"/>
    <property type="project" value="TreeGrafter"/>
</dbReference>
<keyword evidence="1" id="KW-0233">DNA recombination</keyword>
<comment type="similarity">
    <text evidence="1">Belongs to the RecO family.</text>
</comment>
<dbReference type="Proteomes" id="UP000069030">
    <property type="component" value="Chromosome"/>
</dbReference>
<dbReference type="EMBL" id="CP013690">
    <property type="protein sequence ID" value="ALU25760.1"/>
    <property type="molecule type" value="Genomic_DNA"/>
</dbReference>
<comment type="function">
    <text evidence="1">Involved in DNA repair and RecF pathway recombination.</text>
</comment>
<dbReference type="AlphaFoldDB" id="A0A0S7E7V7"/>
<dbReference type="GO" id="GO:0043590">
    <property type="term" value="C:bacterial nucleoid"/>
    <property type="evidence" value="ECO:0007669"/>
    <property type="project" value="TreeGrafter"/>
</dbReference>
<dbReference type="NCBIfam" id="TIGR00613">
    <property type="entry name" value="reco"/>
    <property type="match status" value="1"/>
</dbReference>
<dbReference type="InterPro" id="IPR003717">
    <property type="entry name" value="RecO"/>
</dbReference>
<proteinExistence type="inferred from homology"/>
<keyword evidence="1" id="KW-0227">DNA damage</keyword>
<dbReference type="SUPFAM" id="SSF50249">
    <property type="entry name" value="Nucleic acid-binding proteins"/>
    <property type="match status" value="1"/>
</dbReference>
<dbReference type="InterPro" id="IPR012340">
    <property type="entry name" value="NA-bd_OB-fold"/>
</dbReference>
<dbReference type="eggNOG" id="COG1381">
    <property type="taxonomic scope" value="Bacteria"/>
</dbReference>
<dbReference type="KEGG" id="mod:AS202_06260"/>
<evidence type="ECO:0000256" key="1">
    <source>
        <dbReference type="HAMAP-Rule" id="MF_00201"/>
    </source>
</evidence>
<gene>
    <name evidence="1" type="primary">recO</name>
    <name evidence="2" type="ORF">AS202_06260</name>
</gene>
<evidence type="ECO:0000313" key="2">
    <source>
        <dbReference type="EMBL" id="ALU25760.1"/>
    </source>
</evidence>
<name>A0A0S7E7V7_9FLAO</name>
<dbReference type="RefSeq" id="WP_006257767.1">
    <property type="nucleotide sequence ID" value="NZ_BCMQ01000002.1"/>
</dbReference>